<reference evidence="2" key="1">
    <citation type="journal article" date="2021" name="ISME J.">
        <title>Evolutionary origin and ecological implication of a unique nif island in free-living Bradyrhizobium lineages.</title>
        <authorList>
            <person name="Tao J."/>
        </authorList>
    </citation>
    <scope>NUCLEOTIDE SEQUENCE [LARGE SCALE GENOMIC DNA]</scope>
    <source>
        <strain evidence="2">SZCCT0434</strain>
    </source>
</reference>
<accession>A0ABS5FYK0</accession>
<protein>
    <submittedName>
        <fullName evidence="1">Uncharacterized protein</fullName>
    </submittedName>
</protein>
<dbReference type="Proteomes" id="UP001315278">
    <property type="component" value="Unassembled WGS sequence"/>
</dbReference>
<dbReference type="EMBL" id="JAFCJH010000127">
    <property type="protein sequence ID" value="MBR0801883.1"/>
    <property type="molecule type" value="Genomic_DNA"/>
</dbReference>
<comment type="caution">
    <text evidence="1">The sequence shown here is derived from an EMBL/GenBank/DDBJ whole genome shotgun (WGS) entry which is preliminary data.</text>
</comment>
<proteinExistence type="predicted"/>
<keyword evidence="2" id="KW-1185">Reference proteome</keyword>
<gene>
    <name evidence="1" type="ORF">JQ615_41890</name>
</gene>
<evidence type="ECO:0000313" key="1">
    <source>
        <dbReference type="EMBL" id="MBR0801883.1"/>
    </source>
</evidence>
<name>A0ABS5FYK0_9BRAD</name>
<evidence type="ECO:0000313" key="2">
    <source>
        <dbReference type="Proteomes" id="UP001315278"/>
    </source>
</evidence>
<sequence length="117" mass="12884">MSIVLISQFGSPLVIPVGDRTPVINVEKTCKDSVAAEKEVGISVVQPFEDCMRDENQAKQLDAVWTTYSAPLRERCEKKATLLGEGSYVDLLNCVQMSDPAKLTPTRDLKGASRNRN</sequence>
<organism evidence="1 2">
    <name type="scientific">Bradyrhizobium jicamae</name>
    <dbReference type="NCBI Taxonomy" id="280332"/>
    <lineage>
        <taxon>Bacteria</taxon>
        <taxon>Pseudomonadati</taxon>
        <taxon>Pseudomonadota</taxon>
        <taxon>Alphaproteobacteria</taxon>
        <taxon>Hyphomicrobiales</taxon>
        <taxon>Nitrobacteraceae</taxon>
        <taxon>Bradyrhizobium</taxon>
    </lineage>
</organism>